<feature type="domain" description="Agenet-like" evidence="3">
    <location>
        <begin position="74"/>
        <end position="125"/>
    </location>
</feature>
<dbReference type="Pfam" id="PF18336">
    <property type="entry name" value="Tudor_FRX1"/>
    <property type="match status" value="1"/>
</dbReference>
<evidence type="ECO:0000313" key="5">
    <source>
        <dbReference type="Proteomes" id="UP001642540"/>
    </source>
</evidence>
<dbReference type="PANTHER" id="PTHR10603">
    <property type="entry name" value="FRAGILE X MENTAL RETARDATION SYNDROME-RELATED PROTEIN"/>
    <property type="match status" value="1"/>
</dbReference>
<dbReference type="Gene3D" id="2.30.30.140">
    <property type="match status" value="2"/>
</dbReference>
<feature type="compositionally biased region" description="Acidic residues" evidence="2">
    <location>
        <begin position="511"/>
        <end position="520"/>
    </location>
</feature>
<proteinExistence type="predicted"/>
<evidence type="ECO:0000256" key="1">
    <source>
        <dbReference type="PROSITE-ProRule" id="PRU00117"/>
    </source>
</evidence>
<keyword evidence="1" id="KW-0694">RNA-binding</keyword>
<feature type="compositionally biased region" description="Low complexity" evidence="2">
    <location>
        <begin position="545"/>
        <end position="555"/>
    </location>
</feature>
<dbReference type="CDD" id="cd22425">
    <property type="entry name" value="KH_I_FMR1_FXR_rpt1"/>
    <property type="match status" value="1"/>
</dbReference>
<feature type="region of interest" description="Disordered" evidence="2">
    <location>
        <begin position="399"/>
        <end position="625"/>
    </location>
</feature>
<dbReference type="SMART" id="SM00322">
    <property type="entry name" value="KH"/>
    <property type="match status" value="2"/>
</dbReference>
<accession>A0ABP1R876</accession>
<dbReference type="CDD" id="cd20402">
    <property type="entry name" value="Tudor_Agenet_FMRP-like_rpt1"/>
    <property type="match status" value="1"/>
</dbReference>
<name>A0ABP1R876_9HEXA</name>
<dbReference type="Pfam" id="PF05641">
    <property type="entry name" value="Agenet"/>
    <property type="match status" value="1"/>
</dbReference>
<dbReference type="PROSITE" id="PS51641">
    <property type="entry name" value="AGENET_LIKE"/>
    <property type="match status" value="1"/>
</dbReference>
<dbReference type="InterPro" id="IPR036612">
    <property type="entry name" value="KH_dom_type_1_sf"/>
</dbReference>
<dbReference type="InterPro" id="IPR040148">
    <property type="entry name" value="FMR1"/>
</dbReference>
<dbReference type="CDD" id="cd22426">
    <property type="entry name" value="KH_I_FMR1_FXR_rpt2"/>
    <property type="match status" value="1"/>
</dbReference>
<dbReference type="InterPro" id="IPR004087">
    <property type="entry name" value="KH_dom"/>
</dbReference>
<keyword evidence="5" id="KW-1185">Reference proteome</keyword>
<gene>
    <name evidence="4" type="ORF">ODALV1_LOCUS18394</name>
</gene>
<protein>
    <recommendedName>
        <fullName evidence="3">Agenet-like domain-containing protein</fullName>
    </recommendedName>
</protein>
<organism evidence="4 5">
    <name type="scientific">Orchesella dallaii</name>
    <dbReference type="NCBI Taxonomy" id="48710"/>
    <lineage>
        <taxon>Eukaryota</taxon>
        <taxon>Metazoa</taxon>
        <taxon>Ecdysozoa</taxon>
        <taxon>Arthropoda</taxon>
        <taxon>Hexapoda</taxon>
        <taxon>Collembola</taxon>
        <taxon>Entomobryomorpha</taxon>
        <taxon>Entomobryoidea</taxon>
        <taxon>Orchesellidae</taxon>
        <taxon>Orchesellinae</taxon>
        <taxon>Orchesella</taxon>
    </lineage>
</organism>
<evidence type="ECO:0000313" key="4">
    <source>
        <dbReference type="EMBL" id="CAL8119093.1"/>
    </source>
</evidence>
<dbReference type="Gene3D" id="3.30.1370.10">
    <property type="entry name" value="K Homology domain, type 1"/>
    <property type="match status" value="2"/>
</dbReference>
<feature type="compositionally biased region" description="Basic and acidic residues" evidence="2">
    <location>
        <begin position="525"/>
        <end position="535"/>
    </location>
</feature>
<feature type="compositionally biased region" description="Gly residues" evidence="2">
    <location>
        <begin position="425"/>
        <end position="441"/>
    </location>
</feature>
<dbReference type="InterPro" id="IPR041560">
    <property type="entry name" value="Tudor_FRM1"/>
</dbReference>
<feature type="compositionally biased region" description="Low complexity" evidence="2">
    <location>
        <begin position="442"/>
        <end position="455"/>
    </location>
</feature>
<dbReference type="SUPFAM" id="SSF54791">
    <property type="entry name" value="Eukaryotic type KH-domain (KH-domain type I)"/>
    <property type="match status" value="2"/>
</dbReference>
<dbReference type="Proteomes" id="UP001642540">
    <property type="component" value="Unassembled WGS sequence"/>
</dbReference>
<dbReference type="EMBL" id="CAXLJM020000057">
    <property type="protein sequence ID" value="CAL8119093.1"/>
    <property type="molecule type" value="Genomic_DNA"/>
</dbReference>
<feature type="compositionally biased region" description="Polar residues" evidence="2">
    <location>
        <begin position="601"/>
        <end position="618"/>
    </location>
</feature>
<evidence type="ECO:0000256" key="2">
    <source>
        <dbReference type="SAM" id="MobiDB-lite"/>
    </source>
</evidence>
<dbReference type="Pfam" id="PF00013">
    <property type="entry name" value="KH_1"/>
    <property type="match status" value="2"/>
</dbReference>
<comment type="caution">
    <text evidence="4">The sequence shown here is derived from an EMBL/GenBank/DDBJ whole genome shotgun (WGS) entry which is preliminary data.</text>
</comment>
<dbReference type="InterPro" id="IPR004088">
    <property type="entry name" value="KH_dom_type_1"/>
</dbReference>
<dbReference type="InterPro" id="IPR008395">
    <property type="entry name" value="Agenet-like_dom"/>
</dbReference>
<dbReference type="PROSITE" id="PS50084">
    <property type="entry name" value="KH_TYPE_1"/>
    <property type="match status" value="2"/>
</dbReference>
<feature type="compositionally biased region" description="Basic and acidic residues" evidence="2">
    <location>
        <begin position="462"/>
        <end position="483"/>
    </location>
</feature>
<evidence type="ECO:0000259" key="3">
    <source>
        <dbReference type="PROSITE" id="PS51641"/>
    </source>
</evidence>
<dbReference type="CDD" id="cd22427">
    <property type="entry name" value="KH_I_FMR1_FXR_rpt3"/>
    <property type="match status" value="1"/>
</dbReference>
<dbReference type="PANTHER" id="PTHR10603:SF7">
    <property type="entry name" value="FRAGILE X MESSENGER RIBONUCLEOPROTEIN 1 HOMOLOG"/>
    <property type="match status" value="1"/>
</dbReference>
<feature type="compositionally biased region" description="Basic and acidic residues" evidence="2">
    <location>
        <begin position="556"/>
        <end position="567"/>
    </location>
</feature>
<sequence>MEDVQVEVRGENGAYYQAFVREIFEDGHVLVSFENNTTTEYDDNSVLPEQRLPFARVRLPPKPNGTQGPFVEGQEVEVFSSPGDSEVGGWWRATVKIVRQDLYVIQYSSDAKSTEIVESHRVRAPNPNPPIGKSTFHKIELPVPDEICEYLNTLSTSAKIESSHREFQRLTGAGSCRFIPDRRVLCLISQSEDTVKKVNLLKEMHFRSLNQKALLLKKTEEAAKQLESMRMHSGANFSEEFRVRDELMGLAIGSGGSNIQQARRVEGVTNIELEEQTCTFRIYGETEEAVKKARSLLEYNEESIQVPISLVGKVIGRNGSIIQEIVDKSGVVRVKIEGENEPNPSIPREEGSIPFVFVGTVESIANAKTILEYHLNHLKEVEQLRQEKLQIDQELRSYHGPGAVGTMHFPSRRTDRPYADLDGLGPRGRGGRGGLGRGGPPRGSSTRGRGSYGSRQSTPGDVEERLNGRGDGRRFGRGTRERSGPPPSRGRSGRGRNTNSDQDFRRRGRDEEEPFTEENAVENNINERDDVETRRRSAPARGGKKSSSGAAGDHSSPAEDKEEDRNDASSANTGSAPGPRPQREQRSRGRKSGKDSSSGSNPANSHNHTSAPDSQISAIVNGDGQ</sequence>
<dbReference type="Pfam" id="PF17904">
    <property type="entry name" value="KH_9"/>
    <property type="match status" value="1"/>
</dbReference>
<reference evidence="4 5" key="1">
    <citation type="submission" date="2024-08" db="EMBL/GenBank/DDBJ databases">
        <authorList>
            <person name="Cucini C."/>
            <person name="Frati F."/>
        </authorList>
    </citation>
    <scope>NUCLEOTIDE SEQUENCE [LARGE SCALE GENOMIC DNA]</scope>
</reference>
<dbReference type="InterPro" id="IPR040472">
    <property type="entry name" value="FMRP_KH0"/>
</dbReference>